<dbReference type="GO" id="GO:0022857">
    <property type="term" value="F:transmembrane transporter activity"/>
    <property type="evidence" value="ECO:0007669"/>
    <property type="project" value="InterPro"/>
</dbReference>
<feature type="transmembrane region" description="Helical" evidence="1">
    <location>
        <begin position="305"/>
        <end position="323"/>
    </location>
</feature>
<dbReference type="InterPro" id="IPR011701">
    <property type="entry name" value="MFS"/>
</dbReference>
<dbReference type="Proteomes" id="UP000218615">
    <property type="component" value="Unassembled WGS sequence"/>
</dbReference>
<feature type="transmembrane region" description="Helical" evidence="1">
    <location>
        <begin position="271"/>
        <end position="293"/>
    </location>
</feature>
<dbReference type="Pfam" id="PF07690">
    <property type="entry name" value="MFS_1"/>
    <property type="match status" value="1"/>
</dbReference>
<evidence type="ECO:0000313" key="2">
    <source>
        <dbReference type="EMBL" id="SNQ59289.1"/>
    </source>
</evidence>
<sequence>MKNEKMFAVKDNLTDDEIRYGLRNIIRDGLTSQAMSTLTGGVFLVAFALELGASNMVVGLLAAIPFLAQLIQIPSIYLIEKYRARRAICVYSSALSRMFWLPIAAIPFLFSIETGLIVLITALILQSAIGGIGGCCWNSWMRDLVPSERLGSFFSKRMSLAAVLGSSLSLAAGFYIDKWENLFPEHKLYGYSALFFLGFIAGMLGVYFLSNTPEPCMESIKKKQKFTRLLLTPFKDINFRNLIMALGPWSFAVNLAIPFFTVYMLKSLQMNMSLIIALTVLSQITNLAFLNIWGKFSDRFSNKSVLTICGTLFMLCVLAWTFIVPGKNILTMPLLITIHVFTGISTAGVSLTSGNIGFKLAPKGQATAYLASLSLVNSISSGIAPVLGGVFADFFTERQLSWKLEWSSPDSQIAFQIFNLHSWGFFFFFAFLIGLYAIHRLTMVKEPGEVEEKVVVYEFIYELGRSIKSIYSIKNRLRYTPQFALLAARNSFRKGK</sequence>
<reference evidence="3" key="1">
    <citation type="submission" date="2017-06" db="EMBL/GenBank/DDBJ databases">
        <authorList>
            <person name="Cremers G."/>
        </authorList>
    </citation>
    <scope>NUCLEOTIDE SEQUENCE [LARGE SCALE GENOMIC DNA]</scope>
</reference>
<dbReference type="STRING" id="1392998.ANME2D_00160"/>
<keyword evidence="1" id="KW-0812">Transmembrane</keyword>
<feature type="transmembrane region" description="Helical" evidence="1">
    <location>
        <begin position="242"/>
        <end position="265"/>
    </location>
</feature>
<keyword evidence="1" id="KW-0472">Membrane</keyword>
<dbReference type="SUPFAM" id="SSF103473">
    <property type="entry name" value="MFS general substrate transporter"/>
    <property type="match status" value="1"/>
</dbReference>
<protein>
    <recommendedName>
        <fullName evidence="4">MFS transporter</fullName>
    </recommendedName>
</protein>
<feature type="transmembrane region" description="Helical" evidence="1">
    <location>
        <begin position="55"/>
        <end position="79"/>
    </location>
</feature>
<proteinExistence type="predicted"/>
<feature type="transmembrane region" description="Helical" evidence="1">
    <location>
        <begin position="29"/>
        <end position="49"/>
    </location>
</feature>
<feature type="transmembrane region" description="Helical" evidence="1">
    <location>
        <begin position="88"/>
        <end position="110"/>
    </location>
</feature>
<organism evidence="2 3">
    <name type="scientific">Candidatus Methanoperedens nitratireducens</name>
    <dbReference type="NCBI Taxonomy" id="1392998"/>
    <lineage>
        <taxon>Archaea</taxon>
        <taxon>Methanobacteriati</taxon>
        <taxon>Methanobacteriota</taxon>
        <taxon>Stenosarchaea group</taxon>
        <taxon>Methanomicrobia</taxon>
        <taxon>Methanosarcinales</taxon>
        <taxon>ANME-2 cluster</taxon>
        <taxon>Candidatus Methanoperedentaceae</taxon>
        <taxon>Candidatus Methanoperedens</taxon>
    </lineage>
</organism>
<name>A0A284VJE6_9EURY</name>
<dbReference type="RefSeq" id="WP_096203685.1">
    <property type="nucleotide sequence ID" value="NZ_FZMP01000016.1"/>
</dbReference>
<dbReference type="EMBL" id="FZMP01000016">
    <property type="protein sequence ID" value="SNQ59289.1"/>
    <property type="molecule type" value="Genomic_DNA"/>
</dbReference>
<feature type="transmembrane region" description="Helical" evidence="1">
    <location>
        <begin position="158"/>
        <end position="176"/>
    </location>
</feature>
<dbReference type="Gene3D" id="1.20.1250.20">
    <property type="entry name" value="MFS general substrate transporter like domains"/>
    <property type="match status" value="2"/>
</dbReference>
<evidence type="ECO:0000313" key="3">
    <source>
        <dbReference type="Proteomes" id="UP000218615"/>
    </source>
</evidence>
<accession>A0A284VJE6</accession>
<dbReference type="PANTHER" id="PTHR23526">
    <property type="entry name" value="INTEGRAL MEMBRANE TRANSPORT PROTEIN-RELATED"/>
    <property type="match status" value="1"/>
</dbReference>
<keyword evidence="1" id="KW-1133">Transmembrane helix</keyword>
<dbReference type="InterPro" id="IPR052528">
    <property type="entry name" value="Sugar_transport-like"/>
</dbReference>
<feature type="transmembrane region" description="Helical" evidence="1">
    <location>
        <begin position="188"/>
        <end position="209"/>
    </location>
</feature>
<keyword evidence="3" id="KW-1185">Reference proteome</keyword>
<feature type="transmembrane region" description="Helical" evidence="1">
    <location>
        <begin position="116"/>
        <end position="137"/>
    </location>
</feature>
<evidence type="ECO:0000256" key="1">
    <source>
        <dbReference type="SAM" id="Phobius"/>
    </source>
</evidence>
<dbReference type="PANTHER" id="PTHR23526:SF2">
    <property type="entry name" value="MAJOR FACILITATOR SUPERFAMILY (MFS) PROFILE DOMAIN-CONTAINING PROTEIN"/>
    <property type="match status" value="1"/>
</dbReference>
<feature type="transmembrane region" description="Helical" evidence="1">
    <location>
        <begin position="412"/>
        <end position="438"/>
    </location>
</feature>
<dbReference type="AlphaFoldDB" id="A0A284VJE6"/>
<gene>
    <name evidence="2" type="ORF">MNV_1120009</name>
</gene>
<dbReference type="OrthoDB" id="107236at2157"/>
<dbReference type="InterPro" id="IPR036259">
    <property type="entry name" value="MFS_trans_sf"/>
</dbReference>
<feature type="transmembrane region" description="Helical" evidence="1">
    <location>
        <begin position="329"/>
        <end position="356"/>
    </location>
</feature>
<feature type="transmembrane region" description="Helical" evidence="1">
    <location>
        <begin position="368"/>
        <end position="392"/>
    </location>
</feature>
<evidence type="ECO:0008006" key="4">
    <source>
        <dbReference type="Google" id="ProtNLM"/>
    </source>
</evidence>